<comment type="similarity">
    <text evidence="2 10">Belongs to the TRAFAC class TrmE-Era-EngA-EngB-Septin-like GTPase superfamily. EngB GTPase family.</text>
</comment>
<sequence>MSAEQQSKPVSFNSARFLISASRLDECPPDDGVEIAFAGRSNAGKSSAINCITGHGKLARTSKTPGRTRLINFFSLNREHCRLVDLPGYGYAKVSRNMKEDWQEHLGHYLNDRRCLRGLVLVMDIRHPLTEFDRMMVDWCEHNQVPLTILVTKADKLKFGQAKTTMLTIAKELKQQQFVENLVMFSATTKRGLDETRDILSQWFEPPTPVE</sequence>
<dbReference type="InterPro" id="IPR006073">
    <property type="entry name" value="GTP-bd"/>
</dbReference>
<keyword evidence="3 10" id="KW-0132">Cell division</keyword>
<comment type="cofactor">
    <cofactor evidence="1">
        <name>Mg(2+)</name>
        <dbReference type="ChEBI" id="CHEBI:18420"/>
    </cofactor>
</comment>
<evidence type="ECO:0000256" key="4">
    <source>
        <dbReference type="ARBA" id="ARBA00022723"/>
    </source>
</evidence>
<accession>A0ABU3VWE3</accession>
<evidence type="ECO:0000256" key="2">
    <source>
        <dbReference type="ARBA" id="ARBA00009638"/>
    </source>
</evidence>
<dbReference type="PANTHER" id="PTHR11649:SF13">
    <property type="entry name" value="ENGB-TYPE G DOMAIN-CONTAINING PROTEIN"/>
    <property type="match status" value="1"/>
</dbReference>
<name>A0ABU3VWE3_9GAMM</name>
<dbReference type="PROSITE" id="PS51706">
    <property type="entry name" value="G_ENGB"/>
    <property type="match status" value="1"/>
</dbReference>
<organism evidence="12 13">
    <name type="scientific">Marinobacter xestospongiae</name>
    <dbReference type="NCBI Taxonomy" id="994319"/>
    <lineage>
        <taxon>Bacteria</taxon>
        <taxon>Pseudomonadati</taxon>
        <taxon>Pseudomonadota</taxon>
        <taxon>Gammaproteobacteria</taxon>
        <taxon>Pseudomonadales</taxon>
        <taxon>Marinobacteraceae</taxon>
        <taxon>Marinobacter</taxon>
    </lineage>
</organism>
<keyword evidence="8 10" id="KW-0717">Septation</keyword>
<evidence type="ECO:0000256" key="5">
    <source>
        <dbReference type="ARBA" id="ARBA00022741"/>
    </source>
</evidence>
<dbReference type="NCBIfam" id="TIGR03598">
    <property type="entry name" value="GTPase_YsxC"/>
    <property type="match status" value="1"/>
</dbReference>
<proteinExistence type="inferred from homology"/>
<keyword evidence="4" id="KW-0479">Metal-binding</keyword>
<comment type="function">
    <text evidence="10">Necessary for normal cell division and for the maintenance of normal septation.</text>
</comment>
<evidence type="ECO:0000313" key="12">
    <source>
        <dbReference type="EMBL" id="MDV2078595.1"/>
    </source>
</evidence>
<evidence type="ECO:0000256" key="3">
    <source>
        <dbReference type="ARBA" id="ARBA00022618"/>
    </source>
</evidence>
<evidence type="ECO:0000259" key="11">
    <source>
        <dbReference type="PROSITE" id="PS51706"/>
    </source>
</evidence>
<dbReference type="PANTHER" id="PTHR11649">
    <property type="entry name" value="MSS1/TRME-RELATED GTP-BINDING PROTEIN"/>
    <property type="match status" value="1"/>
</dbReference>
<keyword evidence="13" id="KW-1185">Reference proteome</keyword>
<evidence type="ECO:0000256" key="10">
    <source>
        <dbReference type="HAMAP-Rule" id="MF_00321"/>
    </source>
</evidence>
<keyword evidence="9 10" id="KW-0131">Cell cycle</keyword>
<dbReference type="CDD" id="cd01876">
    <property type="entry name" value="YihA_EngB"/>
    <property type="match status" value="1"/>
</dbReference>
<dbReference type="Proteomes" id="UP001269819">
    <property type="component" value="Unassembled WGS sequence"/>
</dbReference>
<feature type="domain" description="EngB-type G" evidence="11">
    <location>
        <begin position="31"/>
        <end position="206"/>
    </location>
</feature>
<dbReference type="HAMAP" id="MF_00321">
    <property type="entry name" value="GTPase_EngB"/>
    <property type="match status" value="1"/>
</dbReference>
<evidence type="ECO:0000313" key="13">
    <source>
        <dbReference type="Proteomes" id="UP001269819"/>
    </source>
</evidence>
<protein>
    <recommendedName>
        <fullName evidence="10">Probable GTP-binding protein EngB</fullName>
    </recommendedName>
</protein>
<keyword evidence="5 10" id="KW-0547">Nucleotide-binding</keyword>
<dbReference type="Gene3D" id="3.40.50.300">
    <property type="entry name" value="P-loop containing nucleotide triphosphate hydrolases"/>
    <property type="match status" value="1"/>
</dbReference>
<evidence type="ECO:0000256" key="9">
    <source>
        <dbReference type="ARBA" id="ARBA00023306"/>
    </source>
</evidence>
<dbReference type="Pfam" id="PF01926">
    <property type="entry name" value="MMR_HSR1"/>
    <property type="match status" value="1"/>
</dbReference>
<evidence type="ECO:0000256" key="8">
    <source>
        <dbReference type="ARBA" id="ARBA00023210"/>
    </source>
</evidence>
<keyword evidence="7 10" id="KW-0342">GTP-binding</keyword>
<gene>
    <name evidence="12" type="primary">yihA</name>
    <name evidence="10" type="synonym">engB</name>
    <name evidence="12" type="ORF">RYS15_07855</name>
</gene>
<dbReference type="RefSeq" id="WP_316973335.1">
    <property type="nucleotide sequence ID" value="NZ_JAWIIJ010000004.1"/>
</dbReference>
<comment type="caution">
    <text evidence="12">The sequence shown here is derived from an EMBL/GenBank/DDBJ whole genome shotgun (WGS) entry which is preliminary data.</text>
</comment>
<dbReference type="EMBL" id="JAWIIJ010000004">
    <property type="protein sequence ID" value="MDV2078595.1"/>
    <property type="molecule type" value="Genomic_DNA"/>
</dbReference>
<reference evidence="12 13" key="1">
    <citation type="submission" date="2023-10" db="EMBL/GenBank/DDBJ databases">
        <title>Characteristics and mechanism of a salt-tolerant marine origin heterotrophic nitrifying- aerobic denitrifying bacteria Marinobacter xestospongiae HN1.</title>
        <authorList>
            <person name="Qi R."/>
        </authorList>
    </citation>
    <scope>NUCLEOTIDE SEQUENCE [LARGE SCALE GENOMIC DNA]</scope>
    <source>
        <strain evidence="12 13">HN1</strain>
    </source>
</reference>
<evidence type="ECO:0000256" key="1">
    <source>
        <dbReference type="ARBA" id="ARBA00001946"/>
    </source>
</evidence>
<evidence type="ECO:0000256" key="6">
    <source>
        <dbReference type="ARBA" id="ARBA00022842"/>
    </source>
</evidence>
<keyword evidence="6" id="KW-0460">Magnesium</keyword>
<dbReference type="InterPro" id="IPR019987">
    <property type="entry name" value="GTP-bd_ribosome_bio_YsxC"/>
</dbReference>
<dbReference type="InterPro" id="IPR030393">
    <property type="entry name" value="G_ENGB_dom"/>
</dbReference>
<evidence type="ECO:0000256" key="7">
    <source>
        <dbReference type="ARBA" id="ARBA00023134"/>
    </source>
</evidence>
<dbReference type="InterPro" id="IPR027417">
    <property type="entry name" value="P-loop_NTPase"/>
</dbReference>
<dbReference type="SUPFAM" id="SSF52540">
    <property type="entry name" value="P-loop containing nucleoside triphosphate hydrolases"/>
    <property type="match status" value="1"/>
</dbReference>